<sequence length="143" mass="15702">MAIVALVCTPQIAIADDELEESFVRASGPGGQNVNKVSTAVQLRFDARRSRALPDAVAVRLMRLAGHRLTQDGVIVINAQRFRSQERNREDARERLAALVAEAAVPPTPRRATRPTLASKKRRLDAKNRRGAVKRMRGGPGED</sequence>
<dbReference type="GO" id="GO:0004045">
    <property type="term" value="F:peptidyl-tRNA hydrolase activity"/>
    <property type="evidence" value="ECO:0007669"/>
    <property type="project" value="TreeGrafter"/>
</dbReference>
<dbReference type="Gene3D" id="3.30.160.20">
    <property type="match status" value="1"/>
</dbReference>
<dbReference type="PANTHER" id="PTHR47814:SF1">
    <property type="entry name" value="PEPTIDYL-TRNA HYDROLASE ARFB"/>
    <property type="match status" value="1"/>
</dbReference>
<keyword evidence="5" id="KW-1185">Reference proteome</keyword>
<dbReference type="PANTHER" id="PTHR47814">
    <property type="entry name" value="PEPTIDYL-TRNA HYDROLASE ARFB"/>
    <property type="match status" value="1"/>
</dbReference>
<accession>A0AAV4ZF62</accession>
<feature type="domain" description="Prokaryotic-type class I peptide chain release factors" evidence="3">
    <location>
        <begin position="25"/>
        <end position="41"/>
    </location>
</feature>
<dbReference type="Proteomes" id="UP001055247">
    <property type="component" value="Unassembled WGS sequence"/>
</dbReference>
<proteinExistence type="inferred from homology"/>
<evidence type="ECO:0000313" key="4">
    <source>
        <dbReference type="EMBL" id="GJD86553.1"/>
    </source>
</evidence>
<dbReference type="InterPro" id="IPR045853">
    <property type="entry name" value="Pep_chain_release_fac_I_sf"/>
</dbReference>
<dbReference type="GO" id="GO:0072344">
    <property type="term" value="P:rescue of stalled ribosome"/>
    <property type="evidence" value="ECO:0007669"/>
    <property type="project" value="TreeGrafter"/>
</dbReference>
<dbReference type="InterPro" id="IPR000352">
    <property type="entry name" value="Pep_chain_release_fac_I"/>
</dbReference>
<dbReference type="EMBL" id="BPQO01000001">
    <property type="protein sequence ID" value="GJD86553.1"/>
    <property type="molecule type" value="Genomic_DNA"/>
</dbReference>
<reference evidence="4" key="1">
    <citation type="journal article" date="2016" name="Front. Microbiol.">
        <title>Genome Sequence of the Piezophilic, Mesophilic Sulfate-Reducing Bacterium Desulfovibrio indicus J2T.</title>
        <authorList>
            <person name="Cao J."/>
            <person name="Maignien L."/>
            <person name="Shao Z."/>
            <person name="Alain K."/>
            <person name="Jebbar M."/>
        </authorList>
    </citation>
    <scope>NUCLEOTIDE SEQUENCE</scope>
    <source>
        <strain evidence="4">DSM 16372</strain>
    </source>
</reference>
<evidence type="ECO:0000259" key="3">
    <source>
        <dbReference type="PROSITE" id="PS00745"/>
    </source>
</evidence>
<evidence type="ECO:0000313" key="5">
    <source>
        <dbReference type="Proteomes" id="UP001055247"/>
    </source>
</evidence>
<dbReference type="Pfam" id="PF00472">
    <property type="entry name" value="RF-1"/>
    <property type="match status" value="1"/>
</dbReference>
<protein>
    <submittedName>
        <fullName evidence="4">Peptidyl-tRNA hydrolase ArfB</fullName>
    </submittedName>
</protein>
<organism evidence="4 5">
    <name type="scientific">Methylobacterium hispanicum</name>
    <dbReference type="NCBI Taxonomy" id="270350"/>
    <lineage>
        <taxon>Bacteria</taxon>
        <taxon>Pseudomonadati</taxon>
        <taxon>Pseudomonadota</taxon>
        <taxon>Alphaproteobacteria</taxon>
        <taxon>Hyphomicrobiales</taxon>
        <taxon>Methylobacteriaceae</taxon>
        <taxon>Methylobacterium</taxon>
    </lineage>
</organism>
<evidence type="ECO:0000256" key="2">
    <source>
        <dbReference type="SAM" id="MobiDB-lite"/>
    </source>
</evidence>
<keyword evidence="4" id="KW-0378">Hydrolase</keyword>
<dbReference type="PROSITE" id="PS00745">
    <property type="entry name" value="RF_PROK_I"/>
    <property type="match status" value="1"/>
</dbReference>
<dbReference type="NCBIfam" id="NF006718">
    <property type="entry name" value="PRK09256.1"/>
    <property type="match status" value="1"/>
</dbReference>
<dbReference type="GO" id="GO:0003747">
    <property type="term" value="F:translation release factor activity"/>
    <property type="evidence" value="ECO:0007669"/>
    <property type="project" value="InterPro"/>
</dbReference>
<comment type="caution">
    <text evidence="4">The sequence shown here is derived from an EMBL/GenBank/DDBJ whole genome shotgun (WGS) entry which is preliminary data.</text>
</comment>
<dbReference type="AlphaFoldDB" id="A0AAV4ZF62"/>
<dbReference type="RefSeq" id="WP_066919704.1">
    <property type="nucleotide sequence ID" value="NZ_BPQO01000001.1"/>
</dbReference>
<dbReference type="SUPFAM" id="SSF75620">
    <property type="entry name" value="Release factor"/>
    <property type="match status" value="1"/>
</dbReference>
<dbReference type="FunFam" id="3.30.160.20:FF:000046">
    <property type="entry name" value="Peptidyl-tRNA hydrolase ICT1"/>
    <property type="match status" value="1"/>
</dbReference>
<comment type="similarity">
    <text evidence="1">Belongs to the prokaryotic/mitochondrial release factor family.</text>
</comment>
<feature type="compositionally biased region" description="Basic residues" evidence="2">
    <location>
        <begin position="119"/>
        <end position="137"/>
    </location>
</feature>
<feature type="region of interest" description="Disordered" evidence="2">
    <location>
        <begin position="102"/>
        <end position="143"/>
    </location>
</feature>
<name>A0AAV4ZF62_9HYPH</name>
<evidence type="ECO:0000256" key="1">
    <source>
        <dbReference type="ARBA" id="ARBA00010835"/>
    </source>
</evidence>
<dbReference type="GO" id="GO:0043022">
    <property type="term" value="F:ribosome binding"/>
    <property type="evidence" value="ECO:0007669"/>
    <property type="project" value="TreeGrafter"/>
</dbReference>
<reference evidence="4" key="2">
    <citation type="submission" date="2021-08" db="EMBL/GenBank/DDBJ databases">
        <authorList>
            <person name="Tani A."/>
            <person name="Ola A."/>
            <person name="Ogura Y."/>
            <person name="Katsura K."/>
            <person name="Hayashi T."/>
        </authorList>
    </citation>
    <scope>NUCLEOTIDE SEQUENCE</scope>
    <source>
        <strain evidence="4">DSM 16372</strain>
    </source>
</reference>
<gene>
    <name evidence="4" type="primary">arfB</name>
    <name evidence="4" type="ORF">BHAOGJBA_0046</name>
</gene>